<name>A0ABQ3M6K9_9PSEU</name>
<organism evidence="1 2">
    <name type="scientific">Amycolatopsis oliviviridis</name>
    <dbReference type="NCBI Taxonomy" id="1471590"/>
    <lineage>
        <taxon>Bacteria</taxon>
        <taxon>Bacillati</taxon>
        <taxon>Actinomycetota</taxon>
        <taxon>Actinomycetes</taxon>
        <taxon>Pseudonocardiales</taxon>
        <taxon>Pseudonocardiaceae</taxon>
        <taxon>Amycolatopsis</taxon>
    </lineage>
</organism>
<evidence type="ECO:0000313" key="1">
    <source>
        <dbReference type="EMBL" id="GHH33459.1"/>
    </source>
</evidence>
<dbReference type="Proteomes" id="UP000635387">
    <property type="component" value="Unassembled WGS sequence"/>
</dbReference>
<evidence type="ECO:0000313" key="2">
    <source>
        <dbReference type="Proteomes" id="UP000635387"/>
    </source>
</evidence>
<gene>
    <name evidence="1" type="ORF">GCM10017790_72110</name>
</gene>
<dbReference type="RefSeq" id="WP_191258870.1">
    <property type="nucleotide sequence ID" value="NZ_BNAY01000010.1"/>
</dbReference>
<dbReference type="EMBL" id="BNAY01000010">
    <property type="protein sequence ID" value="GHH33459.1"/>
    <property type="molecule type" value="Genomic_DNA"/>
</dbReference>
<keyword evidence="2" id="KW-1185">Reference proteome</keyword>
<protein>
    <submittedName>
        <fullName evidence="1">Uncharacterized protein</fullName>
    </submittedName>
</protein>
<accession>A0ABQ3M6K9</accession>
<sequence>MTHSRGFSVEVSALRRVASDTEDGLPGVSAKVGNASKSMRDLYVQPQAAFGGDSAGVALGQKRNALLAALITGGIAVSDSVGQAAERLDVVADAYERIEREVTGK</sequence>
<proteinExistence type="predicted"/>
<comment type="caution">
    <text evidence="1">The sequence shown here is derived from an EMBL/GenBank/DDBJ whole genome shotgun (WGS) entry which is preliminary data.</text>
</comment>
<reference evidence="2" key="1">
    <citation type="journal article" date="2019" name="Int. J. Syst. Evol. Microbiol.">
        <title>The Global Catalogue of Microorganisms (GCM) 10K type strain sequencing project: providing services to taxonomists for standard genome sequencing and annotation.</title>
        <authorList>
            <consortium name="The Broad Institute Genomics Platform"/>
            <consortium name="The Broad Institute Genome Sequencing Center for Infectious Disease"/>
            <person name="Wu L."/>
            <person name="Ma J."/>
        </authorList>
    </citation>
    <scope>NUCLEOTIDE SEQUENCE [LARGE SCALE GENOMIC DNA]</scope>
    <source>
        <strain evidence="2">CGMCC 4.7683</strain>
    </source>
</reference>